<reference evidence="2" key="1">
    <citation type="submission" date="2015-12" db="EMBL/GenBank/DDBJ databases">
        <title>Update maize B73 reference genome by single molecule sequencing technologies.</title>
        <authorList>
            <consortium name="Maize Genome Sequencing Project"/>
            <person name="Ware D."/>
        </authorList>
    </citation>
    <scope>NUCLEOTIDE SEQUENCE</scope>
    <source>
        <tissue evidence="2">Seedling</tissue>
    </source>
</reference>
<sequence length="176" mass="19119">CTVLPPSSPPPPRFPRIPPARDAPFHARAVAASFYGAHFHPRPRFPRHCAPSLAPFHPSPRPTATVSVRAAVAQLIAGHQISSSPSTLHRSTASHNAGGVSSQRRLPPVSSQSRQRRRARRGRRFRRANCIARAALAAVHAPRADAILVPAQPLLSAAQRWRSPASPEDPILWRAN</sequence>
<name>A0A1D6HB54_MAIZE</name>
<dbReference type="InParanoid" id="A0A1D6HB54"/>
<organism evidence="2">
    <name type="scientific">Zea mays</name>
    <name type="common">Maize</name>
    <dbReference type="NCBI Taxonomy" id="4577"/>
    <lineage>
        <taxon>Eukaryota</taxon>
        <taxon>Viridiplantae</taxon>
        <taxon>Streptophyta</taxon>
        <taxon>Embryophyta</taxon>
        <taxon>Tracheophyta</taxon>
        <taxon>Spermatophyta</taxon>
        <taxon>Magnoliopsida</taxon>
        <taxon>Liliopsida</taxon>
        <taxon>Poales</taxon>
        <taxon>Poaceae</taxon>
        <taxon>PACMAD clade</taxon>
        <taxon>Panicoideae</taxon>
        <taxon>Andropogonodae</taxon>
        <taxon>Andropogoneae</taxon>
        <taxon>Tripsacinae</taxon>
        <taxon>Zea</taxon>
    </lineage>
</organism>
<feature type="compositionally biased region" description="Polar residues" evidence="1">
    <location>
        <begin position="81"/>
        <end position="95"/>
    </location>
</feature>
<dbReference type="EMBL" id="CM000781">
    <property type="protein sequence ID" value="AQK71943.1"/>
    <property type="molecule type" value="Genomic_DNA"/>
</dbReference>
<feature type="compositionally biased region" description="Low complexity" evidence="1">
    <location>
        <begin position="101"/>
        <end position="113"/>
    </location>
</feature>
<proteinExistence type="predicted"/>
<dbReference type="EMBL" id="CM000781">
    <property type="protein sequence ID" value="AQK71942.1"/>
    <property type="molecule type" value="Genomic_DNA"/>
</dbReference>
<evidence type="ECO:0000313" key="2">
    <source>
        <dbReference type="EMBL" id="AQK71941.1"/>
    </source>
</evidence>
<dbReference type="EMBL" id="CM000781">
    <property type="protein sequence ID" value="AQK71937.1"/>
    <property type="molecule type" value="Genomic_DNA"/>
</dbReference>
<dbReference type="EMBL" id="CM000781">
    <property type="protein sequence ID" value="AQK71934.1"/>
    <property type="molecule type" value="Genomic_DNA"/>
</dbReference>
<feature type="region of interest" description="Disordered" evidence="1">
    <location>
        <begin position="81"/>
        <end position="125"/>
    </location>
</feature>
<accession>A0A1D6HB54</accession>
<evidence type="ECO:0000256" key="1">
    <source>
        <dbReference type="SAM" id="MobiDB-lite"/>
    </source>
</evidence>
<gene>
    <name evidence="2" type="ORF">ZEAMMB73_Zm00001d016913</name>
</gene>
<protein>
    <submittedName>
        <fullName evidence="2">Uncharacterized protein</fullName>
    </submittedName>
</protein>
<dbReference type="EMBL" id="CM000781">
    <property type="protein sequence ID" value="AQK71930.1"/>
    <property type="molecule type" value="Genomic_DNA"/>
</dbReference>
<feature type="compositionally biased region" description="Pro residues" evidence="1">
    <location>
        <begin position="1"/>
        <end position="18"/>
    </location>
</feature>
<feature type="region of interest" description="Disordered" evidence="1">
    <location>
        <begin position="1"/>
        <end position="21"/>
    </location>
</feature>
<feature type="compositionally biased region" description="Basic residues" evidence="1">
    <location>
        <begin position="114"/>
        <end position="125"/>
    </location>
</feature>
<dbReference type="EMBL" id="CM000781">
    <property type="protein sequence ID" value="AQK71932.1"/>
    <property type="molecule type" value="Genomic_DNA"/>
</dbReference>
<dbReference type="AlphaFoldDB" id="A0A1D6HB54"/>
<dbReference type="EMBL" id="CM000781">
    <property type="protein sequence ID" value="AQK71941.1"/>
    <property type="molecule type" value="Genomic_DNA"/>
</dbReference>
<dbReference type="EMBL" id="CM000781">
    <property type="protein sequence ID" value="AQK71944.1"/>
    <property type="molecule type" value="Genomic_DNA"/>
</dbReference>
<feature type="non-terminal residue" evidence="2">
    <location>
        <position position="1"/>
    </location>
</feature>